<keyword evidence="2" id="KW-1185">Reference proteome</keyword>
<dbReference type="Proteomes" id="UP001500929">
    <property type="component" value="Unassembled WGS sequence"/>
</dbReference>
<gene>
    <name evidence="1" type="ORF">GCM10009851_05350</name>
</gene>
<reference evidence="2" key="1">
    <citation type="journal article" date="2019" name="Int. J. Syst. Evol. Microbiol.">
        <title>The Global Catalogue of Microorganisms (GCM) 10K type strain sequencing project: providing services to taxonomists for standard genome sequencing and annotation.</title>
        <authorList>
            <consortium name="The Broad Institute Genomics Platform"/>
            <consortium name="The Broad Institute Genome Sequencing Center for Infectious Disease"/>
            <person name="Wu L."/>
            <person name="Ma J."/>
        </authorList>
    </citation>
    <scope>NUCLEOTIDE SEQUENCE [LARGE SCALE GENOMIC DNA]</scope>
    <source>
        <strain evidence="2">JCM 16117</strain>
    </source>
</reference>
<evidence type="ECO:0000313" key="2">
    <source>
        <dbReference type="Proteomes" id="UP001500929"/>
    </source>
</evidence>
<evidence type="ECO:0000313" key="1">
    <source>
        <dbReference type="EMBL" id="GAA2224779.1"/>
    </source>
</evidence>
<accession>A0ABP5Q6K0</accession>
<comment type="caution">
    <text evidence="1">The sequence shown here is derived from an EMBL/GenBank/DDBJ whole genome shotgun (WGS) entry which is preliminary data.</text>
</comment>
<sequence length="116" mass="13145">MVVPKYLADAFEDRANWDGLCAEEAVIRLLADWVNDPEPKTDRVDLPKVLYEVEQGLASDGCANFIRARYGTTKLRRCRNCGIRVAKSQRILPWKACSEDCADELWIRANCVGDPE</sequence>
<name>A0ABP5Q6K0_9MICO</name>
<proteinExistence type="predicted"/>
<dbReference type="EMBL" id="BAAAQY010000001">
    <property type="protein sequence ID" value="GAA2224779.1"/>
    <property type="molecule type" value="Genomic_DNA"/>
</dbReference>
<organism evidence="1 2">
    <name type="scientific">Herbiconiux moechotypicola</name>
    <dbReference type="NCBI Taxonomy" id="637393"/>
    <lineage>
        <taxon>Bacteria</taxon>
        <taxon>Bacillati</taxon>
        <taxon>Actinomycetota</taxon>
        <taxon>Actinomycetes</taxon>
        <taxon>Micrococcales</taxon>
        <taxon>Microbacteriaceae</taxon>
        <taxon>Herbiconiux</taxon>
    </lineage>
</organism>
<protein>
    <submittedName>
        <fullName evidence="1">Uncharacterized protein</fullName>
    </submittedName>
</protein>